<dbReference type="WBParaSite" id="OFLC_0001157501-mRNA-1">
    <property type="protein sequence ID" value="OFLC_0001157501-mRNA-1"/>
    <property type="gene ID" value="OFLC_0001157501"/>
</dbReference>
<gene>
    <name evidence="2" type="ORF">OFLC_LOCUS11581</name>
</gene>
<feature type="region of interest" description="Disordered" evidence="1">
    <location>
        <begin position="1"/>
        <end position="23"/>
    </location>
</feature>
<accession>A0A183HVR3</accession>
<protein>
    <submittedName>
        <fullName evidence="2 4">Uncharacterized protein</fullName>
    </submittedName>
</protein>
<sequence>MIQILLPSNSASNTSSPSTSTELHSINHCDGYLQSGNTNTNCNGRVISSISSGSSYYSGINSAYWNRQLR</sequence>
<reference evidence="2 3" key="2">
    <citation type="submission" date="2018-11" db="EMBL/GenBank/DDBJ databases">
        <authorList>
            <consortium name="Pathogen Informatics"/>
        </authorList>
    </citation>
    <scope>NUCLEOTIDE SEQUENCE [LARGE SCALE GENOMIC DNA]</scope>
</reference>
<feature type="compositionally biased region" description="Low complexity" evidence="1">
    <location>
        <begin position="7"/>
        <end position="21"/>
    </location>
</feature>
<name>A0A183HVR3_9BILA</name>
<evidence type="ECO:0000313" key="2">
    <source>
        <dbReference type="EMBL" id="VDO77547.1"/>
    </source>
</evidence>
<proteinExistence type="predicted"/>
<evidence type="ECO:0000313" key="3">
    <source>
        <dbReference type="Proteomes" id="UP000267606"/>
    </source>
</evidence>
<reference evidence="4" key="1">
    <citation type="submission" date="2016-06" db="UniProtKB">
        <authorList>
            <consortium name="WormBaseParasite"/>
        </authorList>
    </citation>
    <scope>IDENTIFICATION</scope>
</reference>
<evidence type="ECO:0000256" key="1">
    <source>
        <dbReference type="SAM" id="MobiDB-lite"/>
    </source>
</evidence>
<organism evidence="4">
    <name type="scientific">Onchocerca flexuosa</name>
    <dbReference type="NCBI Taxonomy" id="387005"/>
    <lineage>
        <taxon>Eukaryota</taxon>
        <taxon>Metazoa</taxon>
        <taxon>Ecdysozoa</taxon>
        <taxon>Nematoda</taxon>
        <taxon>Chromadorea</taxon>
        <taxon>Rhabditida</taxon>
        <taxon>Spirurina</taxon>
        <taxon>Spiruromorpha</taxon>
        <taxon>Filarioidea</taxon>
        <taxon>Onchocercidae</taxon>
        <taxon>Onchocerca</taxon>
    </lineage>
</organism>
<dbReference type="AlphaFoldDB" id="A0A183HVR3"/>
<dbReference type="Proteomes" id="UP000267606">
    <property type="component" value="Unassembled WGS sequence"/>
</dbReference>
<evidence type="ECO:0000313" key="4">
    <source>
        <dbReference type="WBParaSite" id="OFLC_0001157501-mRNA-1"/>
    </source>
</evidence>
<keyword evidence="3" id="KW-1185">Reference proteome</keyword>
<dbReference type="EMBL" id="UZAJ01016881">
    <property type="protein sequence ID" value="VDO77547.1"/>
    <property type="molecule type" value="Genomic_DNA"/>
</dbReference>